<evidence type="ECO:0000313" key="1">
    <source>
        <dbReference type="EMBL" id="CAG9334264.1"/>
    </source>
</evidence>
<dbReference type="Proteomes" id="UP001162131">
    <property type="component" value="Unassembled WGS sequence"/>
</dbReference>
<dbReference type="EMBL" id="CAJZBQ010000058">
    <property type="protein sequence ID" value="CAG9334264.1"/>
    <property type="molecule type" value="Genomic_DNA"/>
</dbReference>
<reference evidence="1" key="1">
    <citation type="submission" date="2021-09" db="EMBL/GenBank/DDBJ databases">
        <authorList>
            <consortium name="AG Swart"/>
            <person name="Singh M."/>
            <person name="Singh A."/>
            <person name="Seah K."/>
            <person name="Emmerich C."/>
        </authorList>
    </citation>
    <scope>NUCLEOTIDE SEQUENCE</scope>
    <source>
        <strain evidence="1">ATCC30299</strain>
    </source>
</reference>
<dbReference type="AlphaFoldDB" id="A0AAU9K714"/>
<protein>
    <submittedName>
        <fullName evidence="1">Uncharacterized protein</fullName>
    </submittedName>
</protein>
<evidence type="ECO:0000313" key="2">
    <source>
        <dbReference type="Proteomes" id="UP001162131"/>
    </source>
</evidence>
<comment type="caution">
    <text evidence="1">The sequence shown here is derived from an EMBL/GenBank/DDBJ whole genome shotgun (WGS) entry which is preliminary data.</text>
</comment>
<accession>A0AAU9K714</accession>
<proteinExistence type="predicted"/>
<gene>
    <name evidence="1" type="ORF">BSTOLATCC_MIC60883</name>
</gene>
<keyword evidence="2" id="KW-1185">Reference proteome</keyword>
<sequence length="67" mass="8309">MKKKNECLIYQVNWNNSWKRCLWTDFWQKHTKIADVLYPFTLLSVRDIISFFWNLICTHFEDNPDRP</sequence>
<organism evidence="1 2">
    <name type="scientific">Blepharisma stoltei</name>
    <dbReference type="NCBI Taxonomy" id="1481888"/>
    <lineage>
        <taxon>Eukaryota</taxon>
        <taxon>Sar</taxon>
        <taxon>Alveolata</taxon>
        <taxon>Ciliophora</taxon>
        <taxon>Postciliodesmatophora</taxon>
        <taxon>Heterotrichea</taxon>
        <taxon>Heterotrichida</taxon>
        <taxon>Blepharismidae</taxon>
        <taxon>Blepharisma</taxon>
    </lineage>
</organism>
<name>A0AAU9K714_9CILI</name>